<gene>
    <name evidence="1" type="ORF">g.25994</name>
    <name evidence="2" type="ORF">g.25998</name>
</gene>
<accession>A0A1B6LQQ4</accession>
<organism evidence="2">
    <name type="scientific">Graphocephala atropunctata</name>
    <dbReference type="NCBI Taxonomy" id="36148"/>
    <lineage>
        <taxon>Eukaryota</taxon>
        <taxon>Metazoa</taxon>
        <taxon>Ecdysozoa</taxon>
        <taxon>Arthropoda</taxon>
        <taxon>Hexapoda</taxon>
        <taxon>Insecta</taxon>
        <taxon>Pterygota</taxon>
        <taxon>Neoptera</taxon>
        <taxon>Paraneoptera</taxon>
        <taxon>Hemiptera</taxon>
        <taxon>Auchenorrhyncha</taxon>
        <taxon>Membracoidea</taxon>
        <taxon>Cicadellidae</taxon>
        <taxon>Cicadellinae</taxon>
        <taxon>Cicadellini</taxon>
        <taxon>Graphocephala</taxon>
    </lineage>
</organism>
<protein>
    <submittedName>
        <fullName evidence="2">Uncharacterized protein</fullName>
    </submittedName>
</protein>
<dbReference type="EMBL" id="GEBQ01014058">
    <property type="protein sequence ID" value="JAT25919.1"/>
    <property type="molecule type" value="Transcribed_RNA"/>
</dbReference>
<proteinExistence type="predicted"/>
<evidence type="ECO:0000313" key="1">
    <source>
        <dbReference type="EMBL" id="JAT11756.1"/>
    </source>
</evidence>
<dbReference type="AlphaFoldDB" id="A0A1B6LQQ4"/>
<name>A0A1B6LQQ4_9HEMI</name>
<sequence>MVLIRPFTDIYNRGQRMFSTLITLIRMFHLVLLLYRLVLCLTQTTDPPPGYGELQKGHIIAPEWDSLFAAGRNLTFIYKNPTSEDELFRTSLFYQAQIEELERAVDDNRFRSLDAVWELYLNGGPLHFRQIPFDKFISAFDWNSDDVHRYYSIINKTRNVWDRLVAELEILAESDTII</sequence>
<evidence type="ECO:0000313" key="2">
    <source>
        <dbReference type="EMBL" id="JAT25919.1"/>
    </source>
</evidence>
<dbReference type="EMBL" id="GEBQ01028221">
    <property type="protein sequence ID" value="JAT11756.1"/>
    <property type="molecule type" value="Transcribed_RNA"/>
</dbReference>
<reference evidence="2" key="1">
    <citation type="submission" date="2015-11" db="EMBL/GenBank/DDBJ databases">
        <title>De novo transcriptome assembly of four potential Pierce s Disease insect vectors from Arizona vineyards.</title>
        <authorList>
            <person name="Tassone E.E."/>
        </authorList>
    </citation>
    <scope>NUCLEOTIDE SEQUENCE</scope>
</reference>